<keyword evidence="3" id="KW-0272">Extracellular matrix</keyword>
<dbReference type="PROSITE" id="PS50026">
    <property type="entry name" value="EGF_3"/>
    <property type="match status" value="5"/>
</dbReference>
<dbReference type="InterPro" id="IPR000742">
    <property type="entry name" value="EGF"/>
</dbReference>
<evidence type="ECO:0000256" key="7">
    <source>
        <dbReference type="ARBA" id="ARBA00022837"/>
    </source>
</evidence>
<sequence length="1500" mass="163596">MGMSRAVARARSPAGYAALPAALLCLAAALLGCARGLSRDELLQHGERSGDQVLPSGDDASFGPLRFAQPLFLYSTPYSELYVGTNGVLSPLPLPSQAQYVDEAFPTNFPAIAPFLADLATSAESRRGRVLFRHESVSAATTQALWRAGEIVRSAFPAIVGFSPSEIVVVTWDQVGSYQEPDSHKANTFQAVVAWDHADTYALFLYPEDGLRFFGTRPRASFYANLELPARVGFSGGASDGAAEGRAYSLTSTEQSVKNLYQTGNSGTQGVWVFHIGSASGLEDIEPAKSSEEVWQLQHQYNLAPLPKWDLQDPANGNDDFYPVYTDETDLDDLEEHPRPAAPTQPAPRAQPPPYPETYPYPYPAPGHRITQRYPDPYGADERTQQLPDGQQTHDGHREPERHPERQWHEQPGEHGRREGDPQQSVDERQYHVQQSYPDPQLQPYHDPQPHPYPDQQPQPYPESQPQPYPDQQPPPYPESQPQPYPESQPQPYPDQQPPPYHASQPQYYPESQPQPYPESQPQPYPDPQSYPESGRGDVAQVPRYNHYVPPRQGCDTGRAECSPLAECTEHATGFCCHCRSGHLGNGKDCFQDGHPQRVNGKVRGRVRLGGVESELAEADLHAYVVSADGRVYAAVSRVPPGLGWALQLLPSLASPLAWLYSPGQGGQRGFGVAGGRLVQRATVTFSPGGERLHVTQRFSGLDPRGYLAASVELSGSLPYVEPLARVDSGPYTEMYHQNHAGSMSARSQQQLTVTANGEQTSLVLDLAQNLTYDAVAPACARSGDAPPAFVMERVFALYNPSESVLRYSITGRRSAHAERPPAPPRDPCAERTHGCGENARCLPGAGPAEYRCECLPGFDGDGRYCYERPPAPPRDPCAERTHGCGENARCLPGAGPAEYRCECLPGFDGDGRYCYDVDECRANPCGTSSRCENFAGSYRCGPPECPHGYQPTPEGHSCADTDECQVSRCGPYGQCENLPGSYRCHCSAGYQPSPDGYTCTEQAPPSDPCRDGRNNCAPPDRARCLHVGGEEFTCICLPGYWGNGHRCDDVDECVTRVCHNDATCHNTPGSFACRCNQGYDGDGFNCAPVTTEAPSRQRTPCEQWRDSVLGAASPRGPRPPIVGRYVPQCDEHGAFRPVQCHGGTGNCWCVTRDGQEVPGTRSPPGAEPPCLPTSAPPVLDPTTRPVVHPGPPGTQLLYAQGQQIGTVPLHGTSMHAGDARILVSVHGSVNVGIDFDCVEGMVYWTDVVGRTINRVGLRGGEPQSIISTDLMSPEGLAIDHISRNIFWVDSGTDRVEVARLDGSSRRTLVASDLVNPRAIVADPVQGMLYWTDWNREGPKIESAHMDGTGRRVLVGHDIGLPNGLTFDPATRTLCWVDAGTKRLECVRSDGTARRVLTSGMLYPFSLTRLANYFYYTDWKRDGVRALRNDGADEVDEFLPGLRTHPYGITIAQPHCPPGQNHCGVNNGSCSHLCIPKSGGRTCLCPDTPSATERCSEVRQ</sequence>
<dbReference type="SMART" id="SM00211">
    <property type="entry name" value="TY"/>
    <property type="match status" value="1"/>
</dbReference>
<feature type="compositionally biased region" description="Basic and acidic residues" evidence="15">
    <location>
        <begin position="392"/>
        <end position="431"/>
    </location>
</feature>
<dbReference type="SUPFAM" id="SSF57184">
    <property type="entry name" value="Growth factor receptor domain"/>
    <property type="match status" value="2"/>
</dbReference>
<dbReference type="GO" id="GO:0017147">
    <property type="term" value="F:Wnt-protein binding"/>
    <property type="evidence" value="ECO:0007669"/>
    <property type="project" value="TreeGrafter"/>
</dbReference>
<dbReference type="InterPro" id="IPR000033">
    <property type="entry name" value="LDLR_classB_rpt"/>
</dbReference>
<feature type="domain" description="EGF-like" evidence="17">
    <location>
        <begin position="825"/>
        <end position="867"/>
    </location>
</feature>
<proteinExistence type="predicted"/>
<dbReference type="SMART" id="SM00181">
    <property type="entry name" value="EGF"/>
    <property type="match status" value="8"/>
</dbReference>
<dbReference type="PROSITE" id="PS00484">
    <property type="entry name" value="THYROGLOBULIN_1_1"/>
    <property type="match status" value="1"/>
</dbReference>
<keyword evidence="5 16" id="KW-0732">Signal</keyword>
<evidence type="ECO:0000256" key="14">
    <source>
        <dbReference type="PROSITE-ProRule" id="PRU00500"/>
    </source>
</evidence>
<evidence type="ECO:0000256" key="3">
    <source>
        <dbReference type="ARBA" id="ARBA00022530"/>
    </source>
</evidence>
<dbReference type="FunFam" id="2.10.25.10:FF:000017">
    <property type="entry name" value="latent-transforming growth factor beta-binding protein 4 isoform X1"/>
    <property type="match status" value="1"/>
</dbReference>
<dbReference type="InterPro" id="IPR009030">
    <property type="entry name" value="Growth_fac_rcpt_cys_sf"/>
</dbReference>
<evidence type="ECO:0000256" key="13">
    <source>
        <dbReference type="PROSITE-ProRule" id="PRU00461"/>
    </source>
</evidence>
<feature type="domain" description="EGF-like" evidence="17">
    <location>
        <begin position="1006"/>
        <end position="1049"/>
    </location>
</feature>
<organism evidence="21 22">
    <name type="scientific">Petromyzon marinus</name>
    <name type="common">Sea lamprey</name>
    <dbReference type="NCBI Taxonomy" id="7757"/>
    <lineage>
        <taxon>Eukaryota</taxon>
        <taxon>Metazoa</taxon>
        <taxon>Chordata</taxon>
        <taxon>Craniata</taxon>
        <taxon>Vertebrata</taxon>
        <taxon>Cyclostomata</taxon>
        <taxon>Hyperoartia</taxon>
        <taxon>Petromyzontiformes</taxon>
        <taxon>Petromyzontidae</taxon>
        <taxon>Petromyzon</taxon>
    </lineage>
</organism>
<feature type="domain" description="NIDO" evidence="20">
    <location>
        <begin position="114"/>
        <end position="279"/>
    </location>
</feature>
<dbReference type="CDD" id="cd00053">
    <property type="entry name" value="EGF"/>
    <property type="match status" value="2"/>
</dbReference>
<dbReference type="SUPFAM" id="SSF54511">
    <property type="entry name" value="GFP-like"/>
    <property type="match status" value="1"/>
</dbReference>
<evidence type="ECO:0000256" key="16">
    <source>
        <dbReference type="SAM" id="SignalP"/>
    </source>
</evidence>
<evidence type="ECO:0000313" key="21">
    <source>
        <dbReference type="Proteomes" id="UP001318040"/>
    </source>
</evidence>
<dbReference type="SUPFAM" id="SSF57610">
    <property type="entry name" value="Thyroglobulin type-1 domain"/>
    <property type="match status" value="1"/>
</dbReference>
<dbReference type="GO" id="GO:0005886">
    <property type="term" value="C:plasma membrane"/>
    <property type="evidence" value="ECO:0007669"/>
    <property type="project" value="TreeGrafter"/>
</dbReference>
<evidence type="ECO:0000259" key="17">
    <source>
        <dbReference type="PROSITE" id="PS50026"/>
    </source>
</evidence>
<dbReference type="PANTHER" id="PTHR46513:SF6">
    <property type="entry name" value="NIDOGEN-1"/>
    <property type="match status" value="1"/>
</dbReference>
<dbReference type="PROSITE" id="PS01187">
    <property type="entry name" value="EGF_CA"/>
    <property type="match status" value="2"/>
</dbReference>
<keyword evidence="6" id="KW-0677">Repeat</keyword>
<dbReference type="Pfam" id="PF00058">
    <property type="entry name" value="Ldl_recept_b"/>
    <property type="match status" value="3"/>
</dbReference>
<dbReference type="SMART" id="SM00179">
    <property type="entry name" value="EGF_CA"/>
    <property type="match status" value="5"/>
</dbReference>
<dbReference type="CDD" id="cd00191">
    <property type="entry name" value="TY"/>
    <property type="match status" value="1"/>
</dbReference>
<feature type="signal peptide" evidence="16">
    <location>
        <begin position="1"/>
        <end position="36"/>
    </location>
</feature>
<feature type="compositionally biased region" description="Pro residues" evidence="15">
    <location>
        <begin position="513"/>
        <end position="529"/>
    </location>
</feature>
<feature type="region of interest" description="Disordered" evidence="15">
    <location>
        <begin position="333"/>
        <end position="539"/>
    </location>
</feature>
<keyword evidence="4 12" id="KW-0245">EGF-like domain</keyword>
<dbReference type="CDD" id="cd00054">
    <property type="entry name" value="EGF_CA"/>
    <property type="match status" value="3"/>
</dbReference>
<evidence type="ECO:0000256" key="10">
    <source>
        <dbReference type="ARBA" id="ARBA00023157"/>
    </source>
</evidence>
<evidence type="ECO:0000259" key="19">
    <source>
        <dbReference type="PROSITE" id="PS51162"/>
    </source>
</evidence>
<evidence type="ECO:0000256" key="11">
    <source>
        <dbReference type="ARBA" id="ARBA00023180"/>
    </source>
</evidence>
<keyword evidence="7" id="KW-0106">Calcium</keyword>
<dbReference type="Pfam" id="PF06119">
    <property type="entry name" value="NIDO"/>
    <property type="match status" value="1"/>
</dbReference>
<dbReference type="PROSITE" id="PS50993">
    <property type="entry name" value="NIDOGEN_G2"/>
    <property type="match status" value="1"/>
</dbReference>
<name>A0AAJ7X4A1_PETMA</name>
<dbReference type="GO" id="GO:0060070">
    <property type="term" value="P:canonical Wnt signaling pathway"/>
    <property type="evidence" value="ECO:0007669"/>
    <property type="project" value="TreeGrafter"/>
</dbReference>
<feature type="repeat" description="LDL-receptor class B" evidence="13">
    <location>
        <begin position="1327"/>
        <end position="1371"/>
    </location>
</feature>
<dbReference type="PROSITE" id="PS51162">
    <property type="entry name" value="THYROGLOBULIN_1_2"/>
    <property type="match status" value="1"/>
</dbReference>
<keyword evidence="8" id="KW-0084">Basement membrane</keyword>
<protein>
    <submittedName>
        <fullName evidence="22">Nidogen-2-like isoform X2</fullName>
    </submittedName>
</protein>
<dbReference type="PROSITE" id="PS00010">
    <property type="entry name" value="ASX_HYDROXYL"/>
    <property type="match status" value="2"/>
</dbReference>
<evidence type="ECO:0000256" key="1">
    <source>
        <dbReference type="ARBA" id="ARBA00004302"/>
    </source>
</evidence>
<dbReference type="GO" id="GO:0005604">
    <property type="term" value="C:basement membrane"/>
    <property type="evidence" value="ECO:0007669"/>
    <property type="project" value="UniProtKB-SubCell"/>
</dbReference>
<dbReference type="SUPFAM" id="SSF63825">
    <property type="entry name" value="YWTD domain"/>
    <property type="match status" value="1"/>
</dbReference>
<dbReference type="PROSITE" id="PS51120">
    <property type="entry name" value="LDLRB"/>
    <property type="match status" value="3"/>
</dbReference>
<evidence type="ECO:0000313" key="22">
    <source>
        <dbReference type="RefSeq" id="XP_032820746.1"/>
    </source>
</evidence>
<feature type="compositionally biased region" description="Low complexity" evidence="15">
    <location>
        <begin position="437"/>
        <end position="446"/>
    </location>
</feature>
<keyword evidence="21" id="KW-1185">Reference proteome</keyword>
<dbReference type="InterPro" id="IPR024731">
    <property type="entry name" value="NELL2-like_EGF"/>
</dbReference>
<feature type="domain" description="EGF-like" evidence="17">
    <location>
        <begin position="961"/>
        <end position="1001"/>
    </location>
</feature>
<feature type="compositionally biased region" description="Low complexity" evidence="15">
    <location>
        <begin position="502"/>
        <end position="512"/>
    </location>
</feature>
<dbReference type="Gene3D" id="2.120.10.30">
    <property type="entry name" value="TolB, C-terminal domain"/>
    <property type="match status" value="1"/>
</dbReference>
<feature type="domain" description="Nidogen G2 beta-barrel" evidence="18">
    <location>
        <begin position="595"/>
        <end position="824"/>
    </location>
</feature>
<evidence type="ECO:0000256" key="6">
    <source>
        <dbReference type="ARBA" id="ARBA00022737"/>
    </source>
</evidence>
<feature type="disulfide bond" evidence="12">
    <location>
        <begin position="885"/>
        <end position="902"/>
    </location>
</feature>
<dbReference type="InterPro" id="IPR001881">
    <property type="entry name" value="EGF-like_Ca-bd_dom"/>
</dbReference>
<keyword evidence="10 12" id="KW-1015">Disulfide bond</keyword>
<dbReference type="PROSITE" id="PS01186">
    <property type="entry name" value="EGF_2"/>
    <property type="match status" value="4"/>
</dbReference>
<dbReference type="PROSITE" id="PS51257">
    <property type="entry name" value="PROKAR_LIPOPROTEIN"/>
    <property type="match status" value="1"/>
</dbReference>
<reference evidence="22" key="1">
    <citation type="submission" date="2025-08" db="UniProtKB">
        <authorList>
            <consortium name="RefSeq"/>
        </authorList>
    </citation>
    <scope>IDENTIFICATION</scope>
    <source>
        <tissue evidence="22">Sperm</tissue>
    </source>
</reference>
<feature type="compositionally biased region" description="Pro residues" evidence="15">
    <location>
        <begin position="340"/>
        <end position="365"/>
    </location>
</feature>
<dbReference type="FunFam" id="2.120.10.30:FF:000241">
    <property type="entry name" value="Low-density lipoprotein receptor-related protein 6"/>
    <property type="match status" value="1"/>
</dbReference>
<dbReference type="RefSeq" id="XP_032820746.1">
    <property type="nucleotide sequence ID" value="XM_032964855.1"/>
</dbReference>
<feature type="compositionally biased region" description="Pro residues" evidence="15">
    <location>
        <begin position="450"/>
        <end position="501"/>
    </location>
</feature>
<dbReference type="SMART" id="SM00682">
    <property type="entry name" value="G2F"/>
    <property type="match status" value="1"/>
</dbReference>
<dbReference type="SMART" id="SM00135">
    <property type="entry name" value="LY"/>
    <property type="match status" value="5"/>
</dbReference>
<dbReference type="Gene3D" id="2.40.155.10">
    <property type="entry name" value="Green fluorescent protein"/>
    <property type="match status" value="1"/>
</dbReference>
<dbReference type="Pfam" id="PF07474">
    <property type="entry name" value="G2F"/>
    <property type="match status" value="1"/>
</dbReference>
<evidence type="ECO:0000256" key="4">
    <source>
        <dbReference type="ARBA" id="ARBA00022536"/>
    </source>
</evidence>
<feature type="repeat" description="LDL-receptor class B" evidence="13">
    <location>
        <begin position="1284"/>
        <end position="1326"/>
    </location>
</feature>
<dbReference type="InterPro" id="IPR036857">
    <property type="entry name" value="Thyroglobulin_1_sf"/>
</dbReference>
<dbReference type="Pfam" id="PF00086">
    <property type="entry name" value="Thyroglobulin_1"/>
    <property type="match status" value="1"/>
</dbReference>
<dbReference type="InterPro" id="IPR006605">
    <property type="entry name" value="G2_nidogen/fibulin_G2F"/>
</dbReference>
<dbReference type="InterPro" id="IPR050778">
    <property type="entry name" value="Cueball_EGF_LRP_Nidogen"/>
</dbReference>
<dbReference type="PANTHER" id="PTHR46513">
    <property type="entry name" value="VITELLOGENIN RECEPTOR-LIKE PROTEIN-RELATED-RELATED"/>
    <property type="match status" value="1"/>
</dbReference>
<feature type="domain" description="EGF-like" evidence="17">
    <location>
        <begin position="1050"/>
        <end position="1086"/>
    </location>
</feature>
<keyword evidence="11" id="KW-0325">Glycoprotein</keyword>
<feature type="domain" description="Thyroglobulin type-1" evidence="19">
    <location>
        <begin position="1099"/>
        <end position="1171"/>
    </location>
</feature>
<dbReference type="Proteomes" id="UP001318040">
    <property type="component" value="Chromosome 33"/>
</dbReference>
<dbReference type="InterPro" id="IPR049883">
    <property type="entry name" value="NOTCH1_EGF-like"/>
</dbReference>
<feature type="disulfide bond" evidence="14">
    <location>
        <begin position="1141"/>
        <end position="1148"/>
    </location>
</feature>
<dbReference type="SMART" id="SM00539">
    <property type="entry name" value="NIDO"/>
    <property type="match status" value="1"/>
</dbReference>
<feature type="domain" description="EGF-like" evidence="17">
    <location>
        <begin position="874"/>
        <end position="916"/>
    </location>
</feature>
<gene>
    <name evidence="22" type="primary">LOC116948311</name>
</gene>
<evidence type="ECO:0000256" key="15">
    <source>
        <dbReference type="SAM" id="MobiDB-lite"/>
    </source>
</evidence>
<keyword evidence="9" id="KW-0130">Cell adhesion</keyword>
<evidence type="ECO:0000256" key="12">
    <source>
        <dbReference type="PROSITE-ProRule" id="PRU00076"/>
    </source>
</evidence>
<accession>A0AAJ7X4A1</accession>
<dbReference type="Gene3D" id="4.10.800.10">
    <property type="entry name" value="Thyroglobulin type-1"/>
    <property type="match status" value="1"/>
</dbReference>
<evidence type="ECO:0000256" key="8">
    <source>
        <dbReference type="ARBA" id="ARBA00022869"/>
    </source>
</evidence>
<evidence type="ECO:0000256" key="5">
    <source>
        <dbReference type="ARBA" id="ARBA00022729"/>
    </source>
</evidence>
<dbReference type="Pfam" id="PF07645">
    <property type="entry name" value="EGF_CA"/>
    <property type="match status" value="2"/>
</dbReference>
<evidence type="ECO:0000256" key="9">
    <source>
        <dbReference type="ARBA" id="ARBA00022889"/>
    </source>
</evidence>
<dbReference type="FunFam" id="2.10.25.10:FF:000038">
    <property type="entry name" value="Fibrillin 2"/>
    <property type="match status" value="1"/>
</dbReference>
<dbReference type="InterPro" id="IPR009017">
    <property type="entry name" value="GFP"/>
</dbReference>
<evidence type="ECO:0000259" key="18">
    <source>
        <dbReference type="PROSITE" id="PS50993"/>
    </source>
</evidence>
<evidence type="ECO:0000259" key="20">
    <source>
        <dbReference type="PROSITE" id="PS51220"/>
    </source>
</evidence>
<dbReference type="InterPro" id="IPR000716">
    <property type="entry name" value="Thyroglobulin_1"/>
</dbReference>
<evidence type="ECO:0000256" key="2">
    <source>
        <dbReference type="ARBA" id="ARBA00022525"/>
    </source>
</evidence>
<dbReference type="GO" id="GO:0005509">
    <property type="term" value="F:calcium ion binding"/>
    <property type="evidence" value="ECO:0007669"/>
    <property type="project" value="InterPro"/>
</dbReference>
<dbReference type="Pfam" id="PF12947">
    <property type="entry name" value="EGF_3"/>
    <property type="match status" value="3"/>
</dbReference>
<feature type="chain" id="PRO_5042487101" evidence="16">
    <location>
        <begin position="37"/>
        <end position="1500"/>
    </location>
</feature>
<keyword evidence="2" id="KW-0964">Secreted</keyword>
<dbReference type="Gene3D" id="2.10.25.10">
    <property type="entry name" value="Laminin"/>
    <property type="match status" value="7"/>
</dbReference>
<dbReference type="InterPro" id="IPR003886">
    <property type="entry name" value="NIDO_dom"/>
</dbReference>
<dbReference type="GO" id="GO:0007160">
    <property type="term" value="P:cell-matrix adhesion"/>
    <property type="evidence" value="ECO:0007669"/>
    <property type="project" value="InterPro"/>
</dbReference>
<dbReference type="SUPFAM" id="SSF57196">
    <property type="entry name" value="EGF/Laminin"/>
    <property type="match status" value="2"/>
</dbReference>
<comment type="caution">
    <text evidence="12">Lacks conserved residue(s) required for the propagation of feature annotation.</text>
</comment>
<dbReference type="InterPro" id="IPR018097">
    <property type="entry name" value="EGF_Ca-bd_CS"/>
</dbReference>
<dbReference type="GO" id="GO:0042813">
    <property type="term" value="F:Wnt receptor activity"/>
    <property type="evidence" value="ECO:0007669"/>
    <property type="project" value="TreeGrafter"/>
</dbReference>
<dbReference type="InterPro" id="IPR011042">
    <property type="entry name" value="6-blade_b-propeller_TolB-like"/>
</dbReference>
<feature type="repeat" description="LDL-receptor class B" evidence="13">
    <location>
        <begin position="1241"/>
        <end position="1283"/>
    </location>
</feature>
<feature type="disulfide bond" evidence="12">
    <location>
        <begin position="836"/>
        <end position="853"/>
    </location>
</feature>
<comment type="subcellular location">
    <subcellularLocation>
        <location evidence="1">Secreted</location>
        <location evidence="1">Extracellular space</location>
        <location evidence="1">Extracellular matrix</location>
        <location evidence="1">Basement membrane</location>
    </subcellularLocation>
</comment>
<dbReference type="PROSITE" id="PS51220">
    <property type="entry name" value="NIDO"/>
    <property type="match status" value="1"/>
</dbReference>
<dbReference type="InterPro" id="IPR000152">
    <property type="entry name" value="EGF-type_Asp/Asn_hydroxyl_site"/>
</dbReference>